<accession>A0A1F8BLF3</accession>
<dbReference type="PANTHER" id="PTHR43179">
    <property type="entry name" value="RHAMNOSYLTRANSFERASE WBBL"/>
    <property type="match status" value="1"/>
</dbReference>
<proteinExistence type="inferred from homology"/>
<dbReference type="SUPFAM" id="SSF53448">
    <property type="entry name" value="Nucleotide-diphospho-sugar transferases"/>
    <property type="match status" value="1"/>
</dbReference>
<protein>
    <recommendedName>
        <fullName evidence="5">Glycosyltransferase 2-like domain-containing protein</fullName>
    </recommendedName>
</protein>
<feature type="transmembrane region" description="Helical" evidence="4">
    <location>
        <begin position="319"/>
        <end position="337"/>
    </location>
</feature>
<dbReference type="EMBL" id="MGHH01000007">
    <property type="protein sequence ID" value="OGM64911.1"/>
    <property type="molecule type" value="Genomic_DNA"/>
</dbReference>
<feature type="transmembrane region" description="Helical" evidence="4">
    <location>
        <begin position="448"/>
        <end position="470"/>
    </location>
</feature>
<name>A0A1F8BLF3_9BACT</name>
<keyword evidence="4" id="KW-1133">Transmembrane helix</keyword>
<dbReference type="STRING" id="1802521.A2893_04630"/>
<gene>
    <name evidence="6" type="ORF">A2893_04630</name>
</gene>
<keyword evidence="4" id="KW-0812">Transmembrane</keyword>
<feature type="transmembrane region" description="Helical" evidence="4">
    <location>
        <begin position="746"/>
        <end position="763"/>
    </location>
</feature>
<dbReference type="Proteomes" id="UP000176725">
    <property type="component" value="Unassembled WGS sequence"/>
</dbReference>
<sequence length="904" mass="103957">MRQTKRQTKKPSVSVVIVTKDRNDDLKECILSFTKSTYQPLEIIVVDNGSENPVGPLLKKKFPKVKVIVNGENVGAAEGRNIGLRSSKGEFILFSDDDAIVGKDMVSNLVDVFSSRKDAGIVQPVIFDKKKRNIFQGAGHDINFITGRIKPWGIDMWGRGEKNIGQYKGIREVPMCGCVWMVKREVFEKIGEYDKDYFIPYEDSDLSIRAKRAGYKLYCSYNAKSYHPINKKSTLPRLIQFLGITSTERAFRVSRSKLIFMKKHSLFPNNVLFFTIFLPLLISTHSLMILLSGRLNILVSYWKGIFSGFNYIFSNLSKLSKYTILLLTALIFTYLSVRPSFDLAIFGDDWIVFYGLDNRSDTGDLLDPTLIKNYFGPYALPHFIMGAIRSIWGYESFYYYFISFLTRAFAAFSLGALMLFISNSLLTAVLTGVLFAVSTAGMETTNWVFNMTTYLAVSIFAYSLMVLFSSKNNSRKFLLSTLLFLLSILFFPQRMHGAILLYSLFIALLFVQKPSYHSLLSVFIKYGILALGILFLARLNTFGGSGDWKWFMGEVVKDIRTLPSYSWTTLFGSITNLYIPHHFWSNPSLVPLLTSFLGGSTVLPRMRYILGFFLAATFFISLIKRDRKVLYLILNVLFIAIWHLYFKRLIIDQTSIYHNTATILPTYLGAFVFSWIFFHLITLRKNSNNFLVFATLFSFPYLFILVPWLRSRFSIMDTPFRYMLVPATGMPLIFGHILWKAQKTARILMILFVFALVYLNYNYTQKYFNNLLEVRNTVLYDSLWKQFGELTIGFRPSKDFAVFYFEGNGGIIYNVFSFGFMPKLAVLHNISEENKDFLPLIYDDIMLTVEVMNKGYGPGRPVPPDKFYAFRIENGQLIDIKKDVMPKLRSLGYSYNNSMEIQKE</sequence>
<evidence type="ECO:0000256" key="4">
    <source>
        <dbReference type="SAM" id="Phobius"/>
    </source>
</evidence>
<evidence type="ECO:0000313" key="6">
    <source>
        <dbReference type="EMBL" id="OGM64911.1"/>
    </source>
</evidence>
<reference evidence="6 7" key="1">
    <citation type="journal article" date="2016" name="Nat. Commun.">
        <title>Thousands of microbial genomes shed light on interconnected biogeochemical processes in an aquifer system.</title>
        <authorList>
            <person name="Anantharaman K."/>
            <person name="Brown C.T."/>
            <person name="Hug L.A."/>
            <person name="Sharon I."/>
            <person name="Castelle C.J."/>
            <person name="Probst A.J."/>
            <person name="Thomas B.C."/>
            <person name="Singh A."/>
            <person name="Wilkins M.J."/>
            <person name="Karaoz U."/>
            <person name="Brodie E.L."/>
            <person name="Williams K.H."/>
            <person name="Hubbard S.S."/>
            <person name="Banfield J.F."/>
        </authorList>
    </citation>
    <scope>NUCLEOTIDE SEQUENCE [LARGE SCALE GENOMIC DNA]</scope>
</reference>
<feature type="transmembrane region" description="Helical" evidence="4">
    <location>
        <begin position="690"/>
        <end position="708"/>
    </location>
</feature>
<comment type="caution">
    <text evidence="6">The sequence shown here is derived from an EMBL/GenBank/DDBJ whole genome shotgun (WGS) entry which is preliminary data.</text>
</comment>
<feature type="transmembrane region" description="Helical" evidence="4">
    <location>
        <begin position="720"/>
        <end position="739"/>
    </location>
</feature>
<dbReference type="PANTHER" id="PTHR43179:SF12">
    <property type="entry name" value="GALACTOFURANOSYLTRANSFERASE GLFT2"/>
    <property type="match status" value="1"/>
</dbReference>
<dbReference type="AlphaFoldDB" id="A0A1F8BLF3"/>
<dbReference type="CDD" id="cd04186">
    <property type="entry name" value="GT_2_like_c"/>
    <property type="match status" value="1"/>
</dbReference>
<feature type="transmembrane region" description="Helical" evidence="4">
    <location>
        <begin position="482"/>
        <end position="511"/>
    </location>
</feature>
<evidence type="ECO:0000256" key="3">
    <source>
        <dbReference type="ARBA" id="ARBA00022679"/>
    </source>
</evidence>
<dbReference type="InterPro" id="IPR001173">
    <property type="entry name" value="Glyco_trans_2-like"/>
</dbReference>
<keyword evidence="4" id="KW-0472">Membrane</keyword>
<feature type="transmembrane region" description="Helical" evidence="4">
    <location>
        <begin position="629"/>
        <end position="646"/>
    </location>
</feature>
<keyword evidence="2" id="KW-0328">Glycosyltransferase</keyword>
<feature type="transmembrane region" description="Helical" evidence="4">
    <location>
        <begin position="374"/>
        <end position="392"/>
    </location>
</feature>
<feature type="transmembrane region" description="Helical" evidence="4">
    <location>
        <begin position="564"/>
        <end position="585"/>
    </location>
</feature>
<feature type="transmembrane region" description="Helical" evidence="4">
    <location>
        <begin position="425"/>
        <end position="442"/>
    </location>
</feature>
<dbReference type="GO" id="GO:0016757">
    <property type="term" value="F:glycosyltransferase activity"/>
    <property type="evidence" value="ECO:0007669"/>
    <property type="project" value="UniProtKB-KW"/>
</dbReference>
<comment type="similarity">
    <text evidence="1">Belongs to the glycosyltransferase 2 family.</text>
</comment>
<evidence type="ECO:0000313" key="7">
    <source>
        <dbReference type="Proteomes" id="UP000176725"/>
    </source>
</evidence>
<organism evidence="6 7">
    <name type="scientific">Candidatus Woesebacteria bacterium RIFCSPLOWO2_01_FULL_39_25</name>
    <dbReference type="NCBI Taxonomy" id="1802521"/>
    <lineage>
        <taxon>Bacteria</taxon>
        <taxon>Candidatus Woeseibacteriota</taxon>
    </lineage>
</organism>
<feature type="transmembrane region" description="Helical" evidence="4">
    <location>
        <begin position="666"/>
        <end position="683"/>
    </location>
</feature>
<evidence type="ECO:0000259" key="5">
    <source>
        <dbReference type="Pfam" id="PF00535"/>
    </source>
</evidence>
<feature type="transmembrane region" description="Helical" evidence="4">
    <location>
        <begin position="605"/>
        <end position="622"/>
    </location>
</feature>
<feature type="domain" description="Glycosyltransferase 2-like" evidence="5">
    <location>
        <begin position="14"/>
        <end position="191"/>
    </location>
</feature>
<dbReference type="Pfam" id="PF00535">
    <property type="entry name" value="Glycos_transf_2"/>
    <property type="match status" value="1"/>
</dbReference>
<evidence type="ECO:0000256" key="1">
    <source>
        <dbReference type="ARBA" id="ARBA00006739"/>
    </source>
</evidence>
<dbReference type="InterPro" id="IPR029044">
    <property type="entry name" value="Nucleotide-diphossugar_trans"/>
</dbReference>
<evidence type="ECO:0000256" key="2">
    <source>
        <dbReference type="ARBA" id="ARBA00022676"/>
    </source>
</evidence>
<dbReference type="Gene3D" id="3.90.550.10">
    <property type="entry name" value="Spore Coat Polysaccharide Biosynthesis Protein SpsA, Chain A"/>
    <property type="match status" value="1"/>
</dbReference>
<keyword evidence="3" id="KW-0808">Transferase</keyword>
<feature type="transmembrane region" description="Helical" evidence="4">
    <location>
        <begin position="523"/>
        <end position="543"/>
    </location>
</feature>
<feature type="transmembrane region" description="Helical" evidence="4">
    <location>
        <begin position="271"/>
        <end position="299"/>
    </location>
</feature>